<reference evidence="2 3" key="1">
    <citation type="journal article" date="2023" name="Int. J. Syst. Evol. Microbiol.">
        <title>The observation of taxonomic boundaries for the 16SrII and 16SrXXV phytoplasmas using genome-based delimitation.</title>
        <authorList>
            <person name="Rodrigues Jardim B."/>
            <person name="Tran-Nguyen L.T.T."/>
            <person name="Gambley C."/>
            <person name="Al-Sadi A.M."/>
            <person name="Al-Subhi A.M."/>
            <person name="Foissac X."/>
            <person name="Salar P."/>
            <person name="Cai H."/>
            <person name="Yang J.Y."/>
            <person name="Davis R."/>
            <person name="Jones L."/>
            <person name="Rodoni B."/>
            <person name="Constable F.E."/>
        </authorList>
    </citation>
    <scope>NUCLEOTIDE SEQUENCE [LARGE SCALE GENOMIC DNA]</scope>
    <source>
        <strain evidence="2">BAWM-OMN-P75</strain>
    </source>
</reference>
<protein>
    <submittedName>
        <fullName evidence="2">Uncharacterized protein</fullName>
    </submittedName>
</protein>
<feature type="coiled-coil region" evidence="1">
    <location>
        <begin position="63"/>
        <end position="90"/>
    </location>
</feature>
<evidence type="ECO:0000313" key="2">
    <source>
        <dbReference type="EMBL" id="MEK0309343.1"/>
    </source>
</evidence>
<sequence>MNQKKDIKHHNSIIKYRKNCDEYQSQLIFLLLKITALKPPKSLLDKDKETKDQEINNLKQVDKRDNKDKIKQLQDELEEIVEQISDINSQICKLEAYQKYYQEILNDSENYKSILEERCEKDKKEYQNSILSELNSLYEIASAEG</sequence>
<name>A0ABU8ZS59_9MOLU</name>
<keyword evidence="1" id="KW-0175">Coiled coil</keyword>
<accession>A0ABU8ZS59</accession>
<organism evidence="2 3">
    <name type="scientific">Candidatus Phytoplasma citri</name>
    <dbReference type="NCBI Taxonomy" id="180978"/>
    <lineage>
        <taxon>Bacteria</taxon>
        <taxon>Bacillati</taxon>
        <taxon>Mycoplasmatota</taxon>
        <taxon>Mollicutes</taxon>
        <taxon>Acholeplasmatales</taxon>
        <taxon>Acholeplasmataceae</taxon>
        <taxon>Candidatus Phytoplasma</taxon>
        <taxon>16SrII (Peanut WB group)</taxon>
    </lineage>
</organism>
<gene>
    <name evidence="2" type="ORF">OC712_02535</name>
</gene>
<dbReference type="Proteomes" id="UP001383392">
    <property type="component" value="Unassembled WGS sequence"/>
</dbReference>
<comment type="caution">
    <text evidence="2">The sequence shown here is derived from an EMBL/GenBank/DDBJ whole genome shotgun (WGS) entry which is preliminary data.</text>
</comment>
<dbReference type="RefSeq" id="WP_304516016.1">
    <property type="nucleotide sequence ID" value="NZ_JAOSJG010000036.1"/>
</dbReference>
<keyword evidence="3" id="KW-1185">Reference proteome</keyword>
<dbReference type="EMBL" id="JAOSJG010000036">
    <property type="protein sequence ID" value="MEK0309343.1"/>
    <property type="molecule type" value="Genomic_DNA"/>
</dbReference>
<evidence type="ECO:0000256" key="1">
    <source>
        <dbReference type="SAM" id="Coils"/>
    </source>
</evidence>
<proteinExistence type="predicted"/>
<evidence type="ECO:0000313" key="3">
    <source>
        <dbReference type="Proteomes" id="UP001383392"/>
    </source>
</evidence>